<dbReference type="InterPro" id="IPR013785">
    <property type="entry name" value="Aldolase_TIM"/>
</dbReference>
<dbReference type="GO" id="GO:0005737">
    <property type="term" value="C:cytoplasm"/>
    <property type="evidence" value="ECO:0007669"/>
    <property type="project" value="UniProtKB-SubCell"/>
</dbReference>
<dbReference type="PANTHER" id="PTHR43090">
    <property type="entry name" value="1-(5-PHOSPHORIBOSYL)-5-[(5-PHOSPHORIBOSYLAMINO)METHYLIDENEAMINO] IMIDAZOLE-4-CARBOXAMIDE ISOMERASE"/>
    <property type="match status" value="1"/>
</dbReference>
<evidence type="ECO:0000256" key="8">
    <source>
        <dbReference type="ARBA" id="ARBA00023235"/>
    </source>
</evidence>
<protein>
    <recommendedName>
        <fullName evidence="5 12">1-(5-phosphoribosyl)-5-[(5-phosphoribosylamino)methylideneamino] imidazole-4-carboxamide isomerase</fullName>
        <ecNumber evidence="4 12">5.3.1.16</ecNumber>
    </recommendedName>
    <alternativeName>
        <fullName evidence="10 12">5-proFAR isomerase</fullName>
    </alternativeName>
    <alternativeName>
        <fullName evidence="9 12">Phosphoribosylformimino-5-aminoimidazole carboxamide ribotide isomerase</fullName>
    </alternativeName>
</protein>
<dbReference type="InterPro" id="IPR044524">
    <property type="entry name" value="Isoase_HisA-like"/>
</dbReference>
<comment type="pathway">
    <text evidence="2 12">Amino-acid biosynthesis; L-histidine biosynthesis; L-histidine from 5-phospho-alpha-D-ribose 1-diphosphate: step 4/9.</text>
</comment>
<dbReference type="InterPro" id="IPR006062">
    <property type="entry name" value="His_biosynth"/>
</dbReference>
<dbReference type="InterPro" id="IPR011858">
    <property type="entry name" value="His6/HISN3"/>
</dbReference>
<evidence type="ECO:0000256" key="1">
    <source>
        <dbReference type="ARBA" id="ARBA00000901"/>
    </source>
</evidence>
<evidence type="ECO:0000256" key="4">
    <source>
        <dbReference type="ARBA" id="ARBA00012550"/>
    </source>
</evidence>
<evidence type="ECO:0000256" key="12">
    <source>
        <dbReference type="RuleBase" id="RU364022"/>
    </source>
</evidence>
<dbReference type="Pfam" id="PF00977">
    <property type="entry name" value="His_biosynth"/>
    <property type="match status" value="1"/>
</dbReference>
<dbReference type="PANTHER" id="PTHR43090:SF2">
    <property type="entry name" value="1-(5-PHOSPHORIBOSYL)-5-[(5-PHOSPHORIBOSYLAMINO)METHYLIDENEAMINO] IMIDAZOLE-4-CARBOXAMIDE ISOMERASE"/>
    <property type="match status" value="1"/>
</dbReference>
<evidence type="ECO:0000256" key="10">
    <source>
        <dbReference type="ARBA" id="ARBA00031376"/>
    </source>
</evidence>
<keyword evidence="12" id="KW-0963">Cytoplasm</keyword>
<comment type="subcellular location">
    <subcellularLocation>
        <location evidence="12">Cytoplasm</location>
    </subcellularLocation>
</comment>
<dbReference type="NCBIfam" id="TIGR02129">
    <property type="entry name" value="hisA_euk"/>
    <property type="match status" value="1"/>
</dbReference>
<reference evidence="13 14" key="1">
    <citation type="journal article" date="2016" name="Genome Biol. Evol.">
        <title>Divergent and convergent evolution of fungal pathogenicity.</title>
        <authorList>
            <person name="Shang Y."/>
            <person name="Xiao G."/>
            <person name="Zheng P."/>
            <person name="Cen K."/>
            <person name="Zhan S."/>
            <person name="Wang C."/>
        </authorList>
    </citation>
    <scope>NUCLEOTIDE SEQUENCE [LARGE SCALE GENOMIC DNA]</scope>
    <source>
        <strain evidence="13 14">ARSEF 7405</strain>
    </source>
</reference>
<evidence type="ECO:0000256" key="2">
    <source>
        <dbReference type="ARBA" id="ARBA00005133"/>
    </source>
</evidence>
<evidence type="ECO:0000313" key="13">
    <source>
        <dbReference type="EMBL" id="KZZ88730.1"/>
    </source>
</evidence>
<dbReference type="GO" id="GO:0003949">
    <property type="term" value="F:1-(5-phosphoribosyl)-5-[(5-phosphoribosylamino)methylideneamino]imidazole-4-carboxamide isomerase activity"/>
    <property type="evidence" value="ECO:0007669"/>
    <property type="project" value="UniProtKB-EC"/>
</dbReference>
<keyword evidence="6 11" id="KW-0028">Amino-acid biosynthesis</keyword>
<dbReference type="VEuPathDB" id="FungiDB:AAP_04828"/>
<comment type="similarity">
    <text evidence="3 11">Belongs to the HisA/HisF family.</text>
</comment>
<dbReference type="EMBL" id="AZGZ01000024">
    <property type="protein sequence ID" value="KZZ88730.1"/>
    <property type="molecule type" value="Genomic_DNA"/>
</dbReference>
<keyword evidence="14" id="KW-1185">Reference proteome</keyword>
<evidence type="ECO:0000256" key="9">
    <source>
        <dbReference type="ARBA" id="ARBA00030547"/>
    </source>
</evidence>
<comment type="caution">
    <text evidence="13">The sequence shown here is derived from an EMBL/GenBank/DDBJ whole genome shotgun (WGS) entry which is preliminary data.</text>
</comment>
<sequence length="217" mass="23764">MYRDNNLTGGHVVMLCPGNDAAAKEALSTWPGGLHVAGGITDQNAKYWIDAGAEKVVITSYLFPEGKFSLERLQKILAALDGDKTKLVLDLSCRRKDDTWFVAMNRWQTITEMEVNQENIKMLEQYCSEFLIHAADVEGLQKGVDEELVARLADWCSIPVTYAGGGRNLQDLELVKKSSGGKVDLTIGSALDIFGGSGVTFAECVEWNKRSGSEKGN</sequence>
<dbReference type="Proteomes" id="UP000242877">
    <property type="component" value="Unassembled WGS sequence"/>
</dbReference>
<evidence type="ECO:0000256" key="6">
    <source>
        <dbReference type="ARBA" id="ARBA00022605"/>
    </source>
</evidence>
<dbReference type="UniPathway" id="UPA00031">
    <property type="reaction ID" value="UER00009"/>
</dbReference>
<keyword evidence="8 12" id="KW-0413">Isomerase</keyword>
<dbReference type="CDD" id="cd04723">
    <property type="entry name" value="HisA_HisF"/>
    <property type="match status" value="1"/>
</dbReference>
<dbReference type="GO" id="GO:0000162">
    <property type="term" value="P:L-tryptophan biosynthetic process"/>
    <property type="evidence" value="ECO:0007669"/>
    <property type="project" value="TreeGrafter"/>
</dbReference>
<evidence type="ECO:0000256" key="11">
    <source>
        <dbReference type="RuleBase" id="RU003657"/>
    </source>
</evidence>
<dbReference type="AlphaFoldDB" id="A0A166NAL9"/>
<comment type="catalytic activity">
    <reaction evidence="1 12">
        <text>1-(5-phospho-beta-D-ribosyl)-5-[(5-phospho-beta-D-ribosylamino)methylideneamino]imidazole-4-carboxamide = 5-[(5-phospho-1-deoxy-D-ribulos-1-ylimino)methylamino]-1-(5-phospho-beta-D-ribosyl)imidazole-4-carboxamide</text>
        <dbReference type="Rhea" id="RHEA:15469"/>
        <dbReference type="ChEBI" id="CHEBI:58435"/>
        <dbReference type="ChEBI" id="CHEBI:58525"/>
        <dbReference type="EC" id="5.3.1.16"/>
    </reaction>
</comment>
<gene>
    <name evidence="13" type="ORF">AAP_04828</name>
</gene>
<dbReference type="SUPFAM" id="SSF51366">
    <property type="entry name" value="Ribulose-phoshate binding barrel"/>
    <property type="match status" value="1"/>
</dbReference>
<dbReference type="EC" id="5.3.1.16" evidence="4 12"/>
<evidence type="ECO:0000313" key="14">
    <source>
        <dbReference type="Proteomes" id="UP000242877"/>
    </source>
</evidence>
<evidence type="ECO:0000256" key="5">
    <source>
        <dbReference type="ARBA" id="ARBA00018464"/>
    </source>
</evidence>
<dbReference type="Gene3D" id="3.20.20.70">
    <property type="entry name" value="Aldolase class I"/>
    <property type="match status" value="1"/>
</dbReference>
<dbReference type="InterPro" id="IPR011060">
    <property type="entry name" value="RibuloseP-bd_barrel"/>
</dbReference>
<proteinExistence type="inferred from homology"/>
<evidence type="ECO:0000256" key="3">
    <source>
        <dbReference type="ARBA" id="ARBA00009667"/>
    </source>
</evidence>
<dbReference type="OrthoDB" id="446074at2759"/>
<dbReference type="GO" id="GO:0000105">
    <property type="term" value="P:L-histidine biosynthetic process"/>
    <property type="evidence" value="ECO:0007669"/>
    <property type="project" value="UniProtKB-UniPathway"/>
</dbReference>
<accession>A0A166NAL9</accession>
<name>A0A166NAL9_9EURO</name>
<organism evidence="13 14">
    <name type="scientific">Ascosphaera apis ARSEF 7405</name>
    <dbReference type="NCBI Taxonomy" id="392613"/>
    <lineage>
        <taxon>Eukaryota</taxon>
        <taxon>Fungi</taxon>
        <taxon>Dikarya</taxon>
        <taxon>Ascomycota</taxon>
        <taxon>Pezizomycotina</taxon>
        <taxon>Eurotiomycetes</taxon>
        <taxon>Eurotiomycetidae</taxon>
        <taxon>Onygenales</taxon>
        <taxon>Ascosphaeraceae</taxon>
        <taxon>Ascosphaera</taxon>
    </lineage>
</organism>
<keyword evidence="7 11" id="KW-0368">Histidine biosynthesis</keyword>
<evidence type="ECO:0000256" key="7">
    <source>
        <dbReference type="ARBA" id="ARBA00023102"/>
    </source>
</evidence>